<dbReference type="Gene3D" id="3.40.50.1010">
    <property type="entry name" value="5'-nuclease"/>
    <property type="match status" value="1"/>
</dbReference>
<evidence type="ECO:0000256" key="1">
    <source>
        <dbReference type="SAM" id="MobiDB-lite"/>
    </source>
</evidence>
<organism evidence="3 4">
    <name type="scientific">Coprinopsis cinerea (strain Okayama-7 / 130 / ATCC MYA-4618 / FGSC 9003)</name>
    <name type="common">Inky cap fungus</name>
    <name type="synonym">Hormographiella aspergillata</name>
    <dbReference type="NCBI Taxonomy" id="240176"/>
    <lineage>
        <taxon>Eukaryota</taxon>
        <taxon>Fungi</taxon>
        <taxon>Dikarya</taxon>
        <taxon>Basidiomycota</taxon>
        <taxon>Agaricomycotina</taxon>
        <taxon>Agaricomycetes</taxon>
        <taxon>Agaricomycetidae</taxon>
        <taxon>Agaricales</taxon>
        <taxon>Agaricineae</taxon>
        <taxon>Psathyrellaceae</taxon>
        <taxon>Coprinopsis</taxon>
    </lineage>
</organism>
<dbReference type="GO" id="GO:0010468">
    <property type="term" value="P:regulation of gene expression"/>
    <property type="evidence" value="ECO:0007669"/>
    <property type="project" value="InterPro"/>
</dbReference>
<proteinExistence type="predicted"/>
<dbReference type="PANTHER" id="PTHR14379:SF3">
    <property type="entry name" value="MEIOSIS REGULATOR AND MRNA STABILITY FACTOR 1"/>
    <property type="match status" value="1"/>
</dbReference>
<gene>
    <name evidence="3" type="ORF">CC1G_03864</name>
</gene>
<evidence type="ECO:0000313" key="3">
    <source>
        <dbReference type="EMBL" id="EAU88192.2"/>
    </source>
</evidence>
<feature type="region of interest" description="Disordered" evidence="1">
    <location>
        <begin position="272"/>
        <end position="318"/>
    </location>
</feature>
<feature type="compositionally biased region" description="Polar residues" evidence="1">
    <location>
        <begin position="379"/>
        <end position="400"/>
    </location>
</feature>
<dbReference type="PANTHER" id="PTHR14379">
    <property type="entry name" value="LIMKAIN B LKAP"/>
    <property type="match status" value="1"/>
</dbReference>
<dbReference type="GO" id="GO:0004540">
    <property type="term" value="F:RNA nuclease activity"/>
    <property type="evidence" value="ECO:0007669"/>
    <property type="project" value="InterPro"/>
</dbReference>
<name>A8NH06_COPC7</name>
<protein>
    <submittedName>
        <fullName evidence="3">EDA32</fullName>
    </submittedName>
</protein>
<dbReference type="GeneID" id="6010145"/>
<feature type="region of interest" description="Disordered" evidence="1">
    <location>
        <begin position="215"/>
        <end position="260"/>
    </location>
</feature>
<feature type="domain" description="NYN" evidence="2">
    <location>
        <begin position="5"/>
        <end position="143"/>
    </location>
</feature>
<feature type="region of interest" description="Disordered" evidence="1">
    <location>
        <begin position="378"/>
        <end position="400"/>
    </location>
</feature>
<dbReference type="InterPro" id="IPR021139">
    <property type="entry name" value="NYN"/>
</dbReference>
<dbReference type="InParanoid" id="A8NH06"/>
<accession>A8NH06</accession>
<feature type="compositionally biased region" description="Polar residues" evidence="1">
    <location>
        <begin position="344"/>
        <end position="366"/>
    </location>
</feature>
<dbReference type="Pfam" id="PF01936">
    <property type="entry name" value="NYN"/>
    <property type="match status" value="1"/>
</dbReference>
<feature type="region of interest" description="Disordered" evidence="1">
    <location>
        <begin position="332"/>
        <end position="366"/>
    </location>
</feature>
<dbReference type="KEGG" id="cci:CC1G_03864"/>
<dbReference type="RefSeq" id="XP_001833647.2">
    <property type="nucleotide sequence ID" value="XM_001833595.2"/>
</dbReference>
<feature type="compositionally biased region" description="Low complexity" evidence="1">
    <location>
        <begin position="272"/>
        <end position="290"/>
    </location>
</feature>
<feature type="compositionally biased region" description="Low complexity" evidence="1">
    <location>
        <begin position="232"/>
        <end position="247"/>
    </location>
</feature>
<dbReference type="GO" id="GO:1905762">
    <property type="term" value="F:CCR4-NOT complex binding"/>
    <property type="evidence" value="ECO:0007669"/>
    <property type="project" value="TreeGrafter"/>
</dbReference>
<keyword evidence="4" id="KW-1185">Reference proteome</keyword>
<feature type="compositionally biased region" description="Polar residues" evidence="1">
    <location>
        <begin position="302"/>
        <end position="317"/>
    </location>
</feature>
<dbReference type="HOGENOM" id="CLU_019899_1_0_1"/>
<dbReference type="EMBL" id="AACS02000002">
    <property type="protein sequence ID" value="EAU88192.2"/>
    <property type="molecule type" value="Genomic_DNA"/>
</dbReference>
<dbReference type="InterPro" id="IPR024768">
    <property type="entry name" value="Marf1"/>
</dbReference>
<comment type="caution">
    <text evidence="3">The sequence shown here is derived from an EMBL/GenBank/DDBJ whole genome shotgun (WGS) entry which is preliminary data.</text>
</comment>
<evidence type="ECO:0000313" key="4">
    <source>
        <dbReference type="Proteomes" id="UP000001861"/>
    </source>
</evidence>
<dbReference type="VEuPathDB" id="FungiDB:CC1G_03864"/>
<sequence length="491" mass="52430">MNDRKVAIFWDYENCPVLGGCSGHQAVKSIRGAIQPFGSIKLFKAYFAISESHTKSVTLRSELQASGVSLTDTPHNGQKDVADKMIIVDMLLYAMDNPAPATVVLISGDKDYAYAISVLRLRQYDVVVLTPPNASPSLTSHATVCLAWNKNVLASGFEPLPTATVLPPQMPNAGQPAAPASPTIIRPQASTVPSLDQIRNLGEVSLENYFERRPSIVGLPPPPRYEPERRISPPTELAPPTSTSTPATPAPPKRWARADSTSSIASFVTCQSSLSGGQSSSSGGDSRSQSAESWSEADVRANGTQQSTALRPESPSTARAIRTASLSFLFSPERTPLGSLPPRDTSSVELESRSATQLSPSPRSVTLSPELLLSHRQDASTSTYSLSPKAATSSPSVPQSTLTARDFKPLIKILQGYYARGITEAFRPSVAVEVLTADKSIYTVLPPGKPQTFGSYAELAMSSGIVDIGGSGGETWISLRPQYRDIDVDSL</sequence>
<dbReference type="GO" id="GO:0005777">
    <property type="term" value="C:peroxisome"/>
    <property type="evidence" value="ECO:0007669"/>
    <property type="project" value="InterPro"/>
</dbReference>
<dbReference type="CDD" id="cd10910">
    <property type="entry name" value="PIN_limkain_b1_N_like"/>
    <property type="match status" value="1"/>
</dbReference>
<dbReference type="OrthoDB" id="549353at2759"/>
<evidence type="ECO:0000259" key="2">
    <source>
        <dbReference type="Pfam" id="PF01936"/>
    </source>
</evidence>
<dbReference type="AlphaFoldDB" id="A8NH06"/>
<dbReference type="eggNOG" id="ENOG502QUA6">
    <property type="taxonomic scope" value="Eukaryota"/>
</dbReference>
<reference evidence="3 4" key="1">
    <citation type="journal article" date="2010" name="Proc. Natl. Acad. Sci. U.S.A.">
        <title>Insights into evolution of multicellular fungi from the assembled chromosomes of the mushroom Coprinopsis cinerea (Coprinus cinereus).</title>
        <authorList>
            <person name="Stajich J.E."/>
            <person name="Wilke S.K."/>
            <person name="Ahren D."/>
            <person name="Au C.H."/>
            <person name="Birren B.W."/>
            <person name="Borodovsky M."/>
            <person name="Burns C."/>
            <person name="Canback B."/>
            <person name="Casselton L.A."/>
            <person name="Cheng C.K."/>
            <person name="Deng J."/>
            <person name="Dietrich F.S."/>
            <person name="Fargo D.C."/>
            <person name="Farman M.L."/>
            <person name="Gathman A.C."/>
            <person name="Goldberg J."/>
            <person name="Guigo R."/>
            <person name="Hoegger P.J."/>
            <person name="Hooker J.B."/>
            <person name="Huggins A."/>
            <person name="James T.Y."/>
            <person name="Kamada T."/>
            <person name="Kilaru S."/>
            <person name="Kodira C."/>
            <person name="Kues U."/>
            <person name="Kupfer D."/>
            <person name="Kwan H.S."/>
            <person name="Lomsadze A."/>
            <person name="Li W."/>
            <person name="Lilly W.W."/>
            <person name="Ma L.J."/>
            <person name="Mackey A.J."/>
            <person name="Manning G."/>
            <person name="Martin F."/>
            <person name="Muraguchi H."/>
            <person name="Natvig D.O."/>
            <person name="Palmerini H."/>
            <person name="Ramesh M.A."/>
            <person name="Rehmeyer C.J."/>
            <person name="Roe B.A."/>
            <person name="Shenoy N."/>
            <person name="Stanke M."/>
            <person name="Ter-Hovhannisyan V."/>
            <person name="Tunlid A."/>
            <person name="Velagapudi R."/>
            <person name="Vision T.J."/>
            <person name="Zeng Q."/>
            <person name="Zolan M.E."/>
            <person name="Pukkila P.J."/>
        </authorList>
    </citation>
    <scope>NUCLEOTIDE SEQUENCE [LARGE SCALE GENOMIC DNA]</scope>
    <source>
        <strain evidence="4">Okayama-7 / 130 / ATCC MYA-4618 / FGSC 9003</strain>
    </source>
</reference>
<dbReference type="Proteomes" id="UP000001861">
    <property type="component" value="Unassembled WGS sequence"/>
</dbReference>